<evidence type="ECO:0000313" key="3">
    <source>
        <dbReference type="EMBL" id="EKX38756.1"/>
    </source>
</evidence>
<dbReference type="HOGENOM" id="CLU_578047_0_0_1"/>
<dbReference type="EMBL" id="JH993045">
    <property type="protein sequence ID" value="EKX38756.1"/>
    <property type="molecule type" value="Genomic_DNA"/>
</dbReference>
<feature type="compositionally biased region" description="Low complexity" evidence="1">
    <location>
        <begin position="160"/>
        <end position="175"/>
    </location>
</feature>
<dbReference type="OrthoDB" id="10645837at2759"/>
<dbReference type="Pfam" id="PF02037">
    <property type="entry name" value="SAP"/>
    <property type="match status" value="1"/>
</dbReference>
<feature type="region of interest" description="Disordered" evidence="1">
    <location>
        <begin position="265"/>
        <end position="385"/>
    </location>
</feature>
<dbReference type="Proteomes" id="UP000011087">
    <property type="component" value="Unassembled WGS sequence"/>
</dbReference>
<reference evidence="4" key="3">
    <citation type="submission" date="2015-06" db="UniProtKB">
        <authorList>
            <consortium name="EnsemblProtists"/>
        </authorList>
    </citation>
    <scope>IDENTIFICATION</scope>
</reference>
<feature type="domain" description="SAP" evidence="2">
    <location>
        <begin position="107"/>
        <end position="141"/>
    </location>
</feature>
<feature type="compositionally biased region" description="Acidic residues" evidence="1">
    <location>
        <begin position="61"/>
        <end position="81"/>
    </location>
</feature>
<dbReference type="Gene3D" id="1.10.720.30">
    <property type="entry name" value="SAP domain"/>
    <property type="match status" value="1"/>
</dbReference>
<feature type="compositionally biased region" description="Acidic residues" evidence="1">
    <location>
        <begin position="374"/>
        <end position="383"/>
    </location>
</feature>
<dbReference type="InterPro" id="IPR003034">
    <property type="entry name" value="SAP_dom"/>
</dbReference>
<dbReference type="PaxDb" id="55529-EKX38756"/>
<feature type="region of interest" description="Disordered" evidence="1">
    <location>
        <begin position="45"/>
        <end position="81"/>
    </location>
</feature>
<evidence type="ECO:0000256" key="1">
    <source>
        <dbReference type="SAM" id="MobiDB-lite"/>
    </source>
</evidence>
<dbReference type="RefSeq" id="XP_005825736.1">
    <property type="nucleotide sequence ID" value="XM_005825679.1"/>
</dbReference>
<dbReference type="InterPro" id="IPR036361">
    <property type="entry name" value="SAP_dom_sf"/>
</dbReference>
<dbReference type="EnsemblProtists" id="EKX38756">
    <property type="protein sequence ID" value="EKX38756"/>
    <property type="gene ID" value="GUITHDRAFT_115084"/>
</dbReference>
<feature type="region of interest" description="Disordered" evidence="1">
    <location>
        <begin position="145"/>
        <end position="180"/>
    </location>
</feature>
<evidence type="ECO:0000313" key="4">
    <source>
        <dbReference type="EnsemblProtists" id="EKX38756"/>
    </source>
</evidence>
<accession>L1IR52</accession>
<dbReference type="SMART" id="SM00513">
    <property type="entry name" value="SAP"/>
    <property type="match status" value="1"/>
</dbReference>
<keyword evidence="5" id="KW-1185">Reference proteome</keyword>
<dbReference type="GeneID" id="17295486"/>
<reference evidence="3 5" key="1">
    <citation type="journal article" date="2012" name="Nature">
        <title>Algal genomes reveal evolutionary mosaicism and the fate of nucleomorphs.</title>
        <authorList>
            <consortium name="DOE Joint Genome Institute"/>
            <person name="Curtis B.A."/>
            <person name="Tanifuji G."/>
            <person name="Burki F."/>
            <person name="Gruber A."/>
            <person name="Irimia M."/>
            <person name="Maruyama S."/>
            <person name="Arias M.C."/>
            <person name="Ball S.G."/>
            <person name="Gile G.H."/>
            <person name="Hirakawa Y."/>
            <person name="Hopkins J.F."/>
            <person name="Kuo A."/>
            <person name="Rensing S.A."/>
            <person name="Schmutz J."/>
            <person name="Symeonidi A."/>
            <person name="Elias M."/>
            <person name="Eveleigh R.J."/>
            <person name="Herman E.K."/>
            <person name="Klute M.J."/>
            <person name="Nakayama T."/>
            <person name="Obornik M."/>
            <person name="Reyes-Prieto A."/>
            <person name="Armbrust E.V."/>
            <person name="Aves S.J."/>
            <person name="Beiko R.G."/>
            <person name="Coutinho P."/>
            <person name="Dacks J.B."/>
            <person name="Durnford D.G."/>
            <person name="Fast N.M."/>
            <person name="Green B.R."/>
            <person name="Grisdale C.J."/>
            <person name="Hempel F."/>
            <person name="Henrissat B."/>
            <person name="Hoppner M.P."/>
            <person name="Ishida K."/>
            <person name="Kim E."/>
            <person name="Koreny L."/>
            <person name="Kroth P.G."/>
            <person name="Liu Y."/>
            <person name="Malik S.B."/>
            <person name="Maier U.G."/>
            <person name="McRose D."/>
            <person name="Mock T."/>
            <person name="Neilson J.A."/>
            <person name="Onodera N.T."/>
            <person name="Poole A.M."/>
            <person name="Pritham E.J."/>
            <person name="Richards T.A."/>
            <person name="Rocap G."/>
            <person name="Roy S.W."/>
            <person name="Sarai C."/>
            <person name="Schaack S."/>
            <person name="Shirato S."/>
            <person name="Slamovits C.H."/>
            <person name="Spencer D.F."/>
            <person name="Suzuki S."/>
            <person name="Worden A.Z."/>
            <person name="Zauner S."/>
            <person name="Barry K."/>
            <person name="Bell C."/>
            <person name="Bharti A.K."/>
            <person name="Crow J.A."/>
            <person name="Grimwood J."/>
            <person name="Kramer R."/>
            <person name="Lindquist E."/>
            <person name="Lucas S."/>
            <person name="Salamov A."/>
            <person name="McFadden G.I."/>
            <person name="Lane C.E."/>
            <person name="Keeling P.J."/>
            <person name="Gray M.W."/>
            <person name="Grigoriev I.V."/>
            <person name="Archibald J.M."/>
        </authorList>
    </citation>
    <scope>NUCLEOTIDE SEQUENCE</scope>
    <source>
        <strain evidence="3 5">CCMP2712</strain>
    </source>
</reference>
<feature type="compositionally biased region" description="Basic residues" evidence="1">
    <location>
        <begin position="463"/>
        <end position="473"/>
    </location>
</feature>
<feature type="compositionally biased region" description="Acidic residues" evidence="1">
    <location>
        <begin position="445"/>
        <end position="460"/>
    </location>
</feature>
<proteinExistence type="predicted"/>
<dbReference type="KEGG" id="gtt:GUITHDRAFT_115084"/>
<dbReference type="PROSITE" id="PS50800">
    <property type="entry name" value="SAP"/>
    <property type="match status" value="1"/>
</dbReference>
<gene>
    <name evidence="3" type="ORF">GUITHDRAFT_115084</name>
</gene>
<sequence>MRPLRANTLSPAKCDRPAQLSRVTLPLSLPRRGWDMVLMAAQAGDKKANWRPLPSDSLTFSEEEEEEEEDDLMEDSDDEFEGDGREQVIMGAGALRGEQDLYSMRDLQSMKVPRLRSMCEARGLKKNGTKAQLINRLLASTVELGDSATPTPSRLNPKISSRLSSSASSGSSPVSVHALGGGGRRRWIWSSKTGLVARSIATRVEEVDDQFRPSGEALEKILQAPKIVRRAGVTITMHSSKIVKYQADIIAEGSKISSLDSAQVSLPAPEAKPPAAPQAKTLNGIPREFLPPSLRSFDPSASSKKRGPGRPRQDDNDEDSIQNNDWELVKSGGGMSSSFHESPFDAMIRADEEEEARLNPKKKRGKAKKKVIIDEDIDDDEDLPVPRSMTRLVEDDDDGVDLDDEMPDVEDDEYSAVMPDFDEDIEENDDDDDDDESFKTFLGDELIEDAEPDEAVEEETVPMRKRVIQKKRG</sequence>
<evidence type="ECO:0000313" key="5">
    <source>
        <dbReference type="Proteomes" id="UP000011087"/>
    </source>
</evidence>
<protein>
    <recommendedName>
        <fullName evidence="2">SAP domain-containing protein</fullName>
    </recommendedName>
</protein>
<organism evidence="3">
    <name type="scientific">Guillardia theta (strain CCMP2712)</name>
    <name type="common">Cryptophyte</name>
    <dbReference type="NCBI Taxonomy" id="905079"/>
    <lineage>
        <taxon>Eukaryota</taxon>
        <taxon>Cryptophyceae</taxon>
        <taxon>Pyrenomonadales</taxon>
        <taxon>Geminigeraceae</taxon>
        <taxon>Guillardia</taxon>
    </lineage>
</organism>
<dbReference type="AlphaFoldDB" id="L1IR52"/>
<dbReference type="SUPFAM" id="SSF68906">
    <property type="entry name" value="SAP domain"/>
    <property type="match status" value="1"/>
</dbReference>
<reference evidence="5" key="2">
    <citation type="submission" date="2012-11" db="EMBL/GenBank/DDBJ databases">
        <authorList>
            <person name="Kuo A."/>
            <person name="Curtis B.A."/>
            <person name="Tanifuji G."/>
            <person name="Burki F."/>
            <person name="Gruber A."/>
            <person name="Irimia M."/>
            <person name="Maruyama S."/>
            <person name="Arias M.C."/>
            <person name="Ball S.G."/>
            <person name="Gile G.H."/>
            <person name="Hirakawa Y."/>
            <person name="Hopkins J.F."/>
            <person name="Rensing S.A."/>
            <person name="Schmutz J."/>
            <person name="Symeonidi A."/>
            <person name="Elias M."/>
            <person name="Eveleigh R.J."/>
            <person name="Herman E.K."/>
            <person name="Klute M.J."/>
            <person name="Nakayama T."/>
            <person name="Obornik M."/>
            <person name="Reyes-Prieto A."/>
            <person name="Armbrust E.V."/>
            <person name="Aves S.J."/>
            <person name="Beiko R.G."/>
            <person name="Coutinho P."/>
            <person name="Dacks J.B."/>
            <person name="Durnford D.G."/>
            <person name="Fast N.M."/>
            <person name="Green B.R."/>
            <person name="Grisdale C."/>
            <person name="Hempe F."/>
            <person name="Henrissat B."/>
            <person name="Hoppner M.P."/>
            <person name="Ishida K.-I."/>
            <person name="Kim E."/>
            <person name="Koreny L."/>
            <person name="Kroth P.G."/>
            <person name="Liu Y."/>
            <person name="Malik S.-B."/>
            <person name="Maier U.G."/>
            <person name="McRose D."/>
            <person name="Mock T."/>
            <person name="Neilson J.A."/>
            <person name="Onodera N.T."/>
            <person name="Poole A.M."/>
            <person name="Pritham E.J."/>
            <person name="Richards T.A."/>
            <person name="Rocap G."/>
            <person name="Roy S.W."/>
            <person name="Sarai C."/>
            <person name="Schaack S."/>
            <person name="Shirato S."/>
            <person name="Slamovits C.H."/>
            <person name="Spencer D.F."/>
            <person name="Suzuki S."/>
            <person name="Worden A.Z."/>
            <person name="Zauner S."/>
            <person name="Barry K."/>
            <person name="Bell C."/>
            <person name="Bharti A.K."/>
            <person name="Crow J.A."/>
            <person name="Grimwood J."/>
            <person name="Kramer R."/>
            <person name="Lindquist E."/>
            <person name="Lucas S."/>
            <person name="Salamov A."/>
            <person name="McFadden G.I."/>
            <person name="Lane C.E."/>
            <person name="Keeling P.J."/>
            <person name="Gray M.W."/>
            <person name="Grigoriev I.V."/>
            <person name="Archibald J.M."/>
        </authorList>
    </citation>
    <scope>NUCLEOTIDE SEQUENCE</scope>
    <source>
        <strain evidence="5">CCMP2712</strain>
    </source>
</reference>
<feature type="compositionally biased region" description="Basic residues" evidence="1">
    <location>
        <begin position="359"/>
        <end position="370"/>
    </location>
</feature>
<evidence type="ECO:0000259" key="2">
    <source>
        <dbReference type="PROSITE" id="PS50800"/>
    </source>
</evidence>
<feature type="region of interest" description="Disordered" evidence="1">
    <location>
        <begin position="443"/>
        <end position="473"/>
    </location>
</feature>
<name>L1IR52_GUITC</name>